<keyword evidence="7" id="KW-1185">Reference proteome</keyword>
<dbReference type="CDD" id="cd20544">
    <property type="entry name" value="CYCLIN_AtCycD-like_rpt2"/>
    <property type="match status" value="1"/>
</dbReference>
<gene>
    <name evidence="6" type="ORF">LSALG_LOCUS19915</name>
</gene>
<evidence type="ECO:0000313" key="7">
    <source>
        <dbReference type="Proteomes" id="UP001177003"/>
    </source>
</evidence>
<dbReference type="SUPFAM" id="SSF47954">
    <property type="entry name" value="Cyclin-like"/>
    <property type="match status" value="2"/>
</dbReference>
<keyword evidence="4" id="KW-0131">Cell cycle</keyword>
<name>A0AA35YU02_LACSI</name>
<accession>A0AA35YU02</accession>
<dbReference type="Gene3D" id="1.10.472.10">
    <property type="entry name" value="Cyclin-like"/>
    <property type="match status" value="2"/>
</dbReference>
<dbReference type="Pfam" id="PF00134">
    <property type="entry name" value="Cyclin_N"/>
    <property type="match status" value="1"/>
</dbReference>
<dbReference type="SMART" id="SM01332">
    <property type="entry name" value="Cyclin_C"/>
    <property type="match status" value="1"/>
</dbReference>
<dbReference type="AlphaFoldDB" id="A0AA35YU02"/>
<evidence type="ECO:0000313" key="6">
    <source>
        <dbReference type="EMBL" id="CAI9280155.1"/>
    </source>
</evidence>
<sequence>MEFDLQNPLSQDLQQSIFEMESDHLPLLNSDLDSDHHLRRQIINLISIFSEKLNHPFVSYLAINYFHRFHAVHSIPGDKPWILKLVAVSCVSLAFKMIGGDSGVQKDGALMFDIGIVERMEFMILGALQWRMRSITPFAFIKFFVSFFKLRMTSFDDDDNANDDDQYHHNHHHQALKDRATEIIFKAQIDLKLLGFKPSLIAASALLCASHELYPFQFPYFKNSISSCSYVNKDELLKCYTVVQELVMDGYESMLSCKTPINVLDLDYSSSEDTHSKTDEDEKRGLKRLKMSTFGKTPFQLS</sequence>
<dbReference type="PANTHER" id="PTHR10177">
    <property type="entry name" value="CYCLINS"/>
    <property type="match status" value="1"/>
</dbReference>
<dbReference type="EMBL" id="OX465080">
    <property type="protein sequence ID" value="CAI9280155.1"/>
    <property type="molecule type" value="Genomic_DNA"/>
</dbReference>
<comment type="similarity">
    <text evidence="1">Belongs to the cyclin family. Cyclin D subfamily.</text>
</comment>
<organism evidence="6 7">
    <name type="scientific">Lactuca saligna</name>
    <name type="common">Willowleaf lettuce</name>
    <dbReference type="NCBI Taxonomy" id="75948"/>
    <lineage>
        <taxon>Eukaryota</taxon>
        <taxon>Viridiplantae</taxon>
        <taxon>Streptophyta</taxon>
        <taxon>Embryophyta</taxon>
        <taxon>Tracheophyta</taxon>
        <taxon>Spermatophyta</taxon>
        <taxon>Magnoliopsida</taxon>
        <taxon>eudicotyledons</taxon>
        <taxon>Gunneridae</taxon>
        <taxon>Pentapetalae</taxon>
        <taxon>asterids</taxon>
        <taxon>campanulids</taxon>
        <taxon>Asterales</taxon>
        <taxon>Asteraceae</taxon>
        <taxon>Cichorioideae</taxon>
        <taxon>Cichorieae</taxon>
        <taxon>Lactucinae</taxon>
        <taxon>Lactuca</taxon>
    </lineage>
</organism>
<proteinExistence type="inferred from homology"/>
<feature type="domain" description="Cyclin C-terminal" evidence="5">
    <location>
        <begin position="135"/>
        <end position="281"/>
    </location>
</feature>
<dbReference type="FunFam" id="1.10.472.10:FF:000040">
    <property type="entry name" value="D6-type cyclin"/>
    <property type="match status" value="1"/>
</dbReference>
<reference evidence="6" key="1">
    <citation type="submission" date="2023-04" db="EMBL/GenBank/DDBJ databases">
        <authorList>
            <person name="Vijverberg K."/>
            <person name="Xiong W."/>
            <person name="Schranz E."/>
        </authorList>
    </citation>
    <scope>NUCLEOTIDE SEQUENCE</scope>
</reference>
<keyword evidence="3" id="KW-0195">Cyclin</keyword>
<dbReference type="Proteomes" id="UP001177003">
    <property type="component" value="Chromosome 4"/>
</dbReference>
<keyword evidence="2" id="KW-0132">Cell division</keyword>
<evidence type="ECO:0000256" key="2">
    <source>
        <dbReference type="ARBA" id="ARBA00022618"/>
    </source>
</evidence>
<dbReference type="GO" id="GO:0051301">
    <property type="term" value="P:cell division"/>
    <property type="evidence" value="ECO:0007669"/>
    <property type="project" value="UniProtKB-KW"/>
</dbReference>
<evidence type="ECO:0000256" key="1">
    <source>
        <dbReference type="ARBA" id="ARBA00009065"/>
    </source>
</evidence>
<evidence type="ECO:0000256" key="4">
    <source>
        <dbReference type="ARBA" id="ARBA00023306"/>
    </source>
</evidence>
<dbReference type="Pfam" id="PF02984">
    <property type="entry name" value="Cyclin_C"/>
    <property type="match status" value="1"/>
</dbReference>
<evidence type="ECO:0000259" key="5">
    <source>
        <dbReference type="SMART" id="SM01332"/>
    </source>
</evidence>
<dbReference type="InterPro" id="IPR006671">
    <property type="entry name" value="Cyclin_N"/>
</dbReference>
<dbReference type="InterPro" id="IPR039361">
    <property type="entry name" value="Cyclin"/>
</dbReference>
<evidence type="ECO:0000256" key="3">
    <source>
        <dbReference type="ARBA" id="ARBA00023127"/>
    </source>
</evidence>
<dbReference type="InterPro" id="IPR004367">
    <property type="entry name" value="Cyclin_C-dom"/>
</dbReference>
<protein>
    <recommendedName>
        <fullName evidence="5">Cyclin C-terminal domain-containing protein</fullName>
    </recommendedName>
</protein>
<dbReference type="InterPro" id="IPR036915">
    <property type="entry name" value="Cyclin-like_sf"/>
</dbReference>